<evidence type="ECO:0000256" key="13">
    <source>
        <dbReference type="SAM" id="MobiDB-lite"/>
    </source>
</evidence>
<comment type="subunit">
    <text evidence="10">Heterodimer of a catalytic subunit PRIM1 and a regulatory subunit PRIM2, also known as the DNA primase complex. Interacts via (C-terminus) with PRIM1. Component of the alpha DNA polymerase complex (also known as the alpha DNA polymerase-primase complex) consisting of four subunits: the catalytic subunit POLA1, the regulatory subunit POLA2, and the primase complex subunits PRIM1 and PRIM2 respectively. Within the complex, POLA1 directly interacts with PRIM2.</text>
</comment>
<comment type="function">
    <text evidence="11">Regulatory subunit of the DNA primase complex and component of the DNA polymerase alpha complex (also known as the alpha DNA polymerase-primase complex) which play an essential role in the initiation of DNA synthesis. The primase subunit of the polymerase alpha complex initiates DNA synthesis by oligomerising short RNA primers on both leading and lagging strands.</text>
</comment>
<keyword evidence="6 11" id="KW-0479">Metal-binding</keyword>
<dbReference type="GO" id="GO:0005658">
    <property type="term" value="C:alpha DNA polymerase:primase complex"/>
    <property type="evidence" value="ECO:0007669"/>
    <property type="project" value="TreeGrafter"/>
</dbReference>
<keyword evidence="7 11" id="KW-0408">Iron</keyword>
<dbReference type="PANTHER" id="PTHR10537:SF3">
    <property type="entry name" value="DNA PRIMASE LARGE SUBUNIT"/>
    <property type="match status" value="1"/>
</dbReference>
<feature type="region of interest" description="Disordered" evidence="13">
    <location>
        <begin position="448"/>
        <end position="467"/>
    </location>
</feature>
<evidence type="ECO:0000256" key="2">
    <source>
        <dbReference type="ARBA" id="ARBA00019038"/>
    </source>
</evidence>
<feature type="binding site" evidence="12">
    <location>
        <position position="416"/>
    </location>
    <ligand>
        <name>[4Fe-4S] cluster</name>
        <dbReference type="ChEBI" id="CHEBI:49883"/>
    </ligand>
</feature>
<evidence type="ECO:0000256" key="5">
    <source>
        <dbReference type="ARBA" id="ARBA00022705"/>
    </source>
</evidence>
<dbReference type="GO" id="GO:0003677">
    <property type="term" value="F:DNA binding"/>
    <property type="evidence" value="ECO:0007669"/>
    <property type="project" value="UniProtKB-UniRule"/>
</dbReference>
<feature type="binding site" evidence="12">
    <location>
        <position position="376"/>
    </location>
    <ligand>
        <name>[4Fe-4S] cluster</name>
        <dbReference type="ChEBI" id="CHEBI:49883"/>
    </ligand>
</feature>
<feature type="domain" description="DNA primase large subunit C-terminal" evidence="14">
    <location>
        <begin position="270"/>
        <end position="440"/>
    </location>
</feature>
<comment type="similarity">
    <text evidence="1 11">Belongs to the eukaryotic-type primase large subunit family.</text>
</comment>
<evidence type="ECO:0000313" key="15">
    <source>
        <dbReference type="Ensembl" id="ENSOSIP00000000676.1"/>
    </source>
</evidence>
<proteinExistence type="inferred from homology"/>
<evidence type="ECO:0000256" key="3">
    <source>
        <dbReference type="ARBA" id="ARBA00022485"/>
    </source>
</evidence>
<dbReference type="AlphaFoldDB" id="A0A8C7WMU3"/>
<dbReference type="InterPro" id="IPR007238">
    <property type="entry name" value="DNA_primase_lsu_euk/arc"/>
</dbReference>
<dbReference type="GO" id="GO:0006270">
    <property type="term" value="P:DNA replication initiation"/>
    <property type="evidence" value="ECO:0007669"/>
    <property type="project" value="TreeGrafter"/>
</dbReference>
<evidence type="ECO:0000256" key="6">
    <source>
        <dbReference type="ARBA" id="ARBA00022723"/>
    </source>
</evidence>
<accession>A0A8C7WMU3</accession>
<evidence type="ECO:0000256" key="4">
    <source>
        <dbReference type="ARBA" id="ARBA00022515"/>
    </source>
</evidence>
<evidence type="ECO:0000256" key="12">
    <source>
        <dbReference type="PIRSR" id="PIRSR009449-1"/>
    </source>
</evidence>
<name>A0A8C7WMU3_9TELE</name>
<dbReference type="PANTHER" id="PTHR10537">
    <property type="entry name" value="DNA PRIMASE LARGE SUBUNIT"/>
    <property type="match status" value="1"/>
</dbReference>
<evidence type="ECO:0000259" key="14">
    <source>
        <dbReference type="Pfam" id="PF04104"/>
    </source>
</evidence>
<dbReference type="InterPro" id="IPR016558">
    <property type="entry name" value="DNA_primase_lsu_euk"/>
</dbReference>
<keyword evidence="5 11" id="KW-0235">DNA replication</keyword>
<sequence>MEISLLHRKLGTNPQSELYVQPLQFYGEPPLENISLAEFETFAVERLKLLKTVENLGVSYVKHGSQYKLKMDNELRLLHFPYRPDTKRRKDHISHFILRLAYCQTEDLRRWFIQQEVDLFRYRFTDLPPQQKIKVHLYCWKTFLQLSDKEKNELSDKLLMSSYSVSGVTVEKLEFYKVPFQDALDLVRSRKVYLKAGFAFVPQQDIVTIVLNDFRTRLSKALALTARSLPAVHSDERLHPLLNHLSHAYLGQDYSIQKNVGKISLEQIDSLSGKSFPLCMRQLHQALRENHHLRHGGRMQYGLFLKGIGISLEQALQFWRSEFIRGKVDADKFDKAYAYGIRHMYGKEGKRADYTPYSCMKVILSNPPSQGDHHGCPFRHSDPELLKQKLQFYKVSPSSITQILELVKGMHFQLACQKYFEVTHNVEDSSFSLSHPNQYFIESQKVLGGGKDPKREVDVPQKVQETPQHLAETSEDLEMDLQSLAVNWLYVAQLSYLPLV</sequence>
<reference evidence="15" key="2">
    <citation type="submission" date="2025-09" db="UniProtKB">
        <authorList>
            <consortium name="Ensembl"/>
        </authorList>
    </citation>
    <scope>IDENTIFICATION</scope>
</reference>
<evidence type="ECO:0000256" key="10">
    <source>
        <dbReference type="ARBA" id="ARBA00061902"/>
    </source>
</evidence>
<dbReference type="GO" id="GO:0051539">
    <property type="term" value="F:4 iron, 4 sulfur cluster binding"/>
    <property type="evidence" value="ECO:0007669"/>
    <property type="project" value="UniProtKB-UniRule"/>
</dbReference>
<reference evidence="15" key="1">
    <citation type="submission" date="2025-08" db="UniProtKB">
        <authorList>
            <consortium name="Ensembl"/>
        </authorList>
    </citation>
    <scope>IDENTIFICATION</scope>
</reference>
<evidence type="ECO:0000256" key="8">
    <source>
        <dbReference type="ARBA" id="ARBA00023014"/>
    </source>
</evidence>
<dbReference type="Pfam" id="PF04104">
    <property type="entry name" value="DNA_primase_lrg"/>
    <property type="match status" value="1"/>
</dbReference>
<keyword evidence="9 11" id="KW-0238">DNA-binding</keyword>
<feature type="binding site" evidence="12">
    <location>
        <position position="279"/>
    </location>
    <ligand>
        <name>[4Fe-4S] cluster</name>
        <dbReference type="ChEBI" id="CHEBI:49883"/>
    </ligand>
</feature>
<dbReference type="GO" id="GO:0006269">
    <property type="term" value="P:DNA replication, synthesis of primer"/>
    <property type="evidence" value="ECO:0007669"/>
    <property type="project" value="UniProtKB-KW"/>
</dbReference>
<evidence type="ECO:0000256" key="1">
    <source>
        <dbReference type="ARBA" id="ARBA00010564"/>
    </source>
</evidence>
<evidence type="ECO:0000256" key="11">
    <source>
        <dbReference type="PIRNR" id="PIRNR009449"/>
    </source>
</evidence>
<keyword evidence="4 11" id="KW-0639">Primosome</keyword>
<keyword evidence="3 11" id="KW-0004">4Fe-4S</keyword>
<dbReference type="Ensembl" id="ENSOSIT00000000718.1">
    <property type="protein sequence ID" value="ENSOSIP00000000676.1"/>
    <property type="gene ID" value="ENSOSIG00000000381.1"/>
</dbReference>
<dbReference type="FunFam" id="1.20.930.80:FF:000001">
    <property type="entry name" value="DNA primase large subunit"/>
    <property type="match status" value="1"/>
</dbReference>
<feature type="binding site" evidence="12">
    <location>
        <position position="359"/>
    </location>
    <ligand>
        <name>[4Fe-4S] cluster</name>
        <dbReference type="ChEBI" id="CHEBI:49883"/>
    </ligand>
</feature>
<dbReference type="Pfam" id="PF26466">
    <property type="entry name" value="DNA_primase_lrg_N"/>
    <property type="match status" value="1"/>
</dbReference>
<protein>
    <recommendedName>
        <fullName evidence="2 11">DNA primase large subunit</fullName>
    </recommendedName>
</protein>
<evidence type="ECO:0000313" key="16">
    <source>
        <dbReference type="Proteomes" id="UP000694383"/>
    </source>
</evidence>
<keyword evidence="8 11" id="KW-0411">Iron-sulfur</keyword>
<evidence type="ECO:0000256" key="7">
    <source>
        <dbReference type="ARBA" id="ARBA00023004"/>
    </source>
</evidence>
<organism evidence="15 16">
    <name type="scientific">Oryzias sinensis</name>
    <name type="common">Chinese medaka</name>
    <dbReference type="NCBI Taxonomy" id="183150"/>
    <lineage>
        <taxon>Eukaryota</taxon>
        <taxon>Metazoa</taxon>
        <taxon>Chordata</taxon>
        <taxon>Craniata</taxon>
        <taxon>Vertebrata</taxon>
        <taxon>Euteleostomi</taxon>
        <taxon>Actinopterygii</taxon>
        <taxon>Neopterygii</taxon>
        <taxon>Teleostei</taxon>
        <taxon>Neoteleostei</taxon>
        <taxon>Acanthomorphata</taxon>
        <taxon>Ovalentaria</taxon>
        <taxon>Atherinomorphae</taxon>
        <taxon>Beloniformes</taxon>
        <taxon>Adrianichthyidae</taxon>
        <taxon>Oryziinae</taxon>
        <taxon>Oryzias</taxon>
    </lineage>
</organism>
<dbReference type="Proteomes" id="UP000694383">
    <property type="component" value="Unplaced"/>
</dbReference>
<dbReference type="GeneTree" id="ENSGT00390000009790"/>
<dbReference type="CDD" id="cd07322">
    <property type="entry name" value="PriL_PriS_Eukaryotic"/>
    <property type="match status" value="1"/>
</dbReference>
<dbReference type="GO" id="GO:0046872">
    <property type="term" value="F:metal ion binding"/>
    <property type="evidence" value="ECO:0007669"/>
    <property type="project" value="UniProtKB-UniRule"/>
</dbReference>
<keyword evidence="16" id="KW-1185">Reference proteome</keyword>
<evidence type="ECO:0000256" key="9">
    <source>
        <dbReference type="ARBA" id="ARBA00023125"/>
    </source>
</evidence>
<dbReference type="InterPro" id="IPR058560">
    <property type="entry name" value="DNA_primase_C"/>
</dbReference>
<dbReference type="Gene3D" id="1.20.930.80">
    <property type="match status" value="1"/>
</dbReference>
<dbReference type="PIRSF" id="PIRSF009449">
    <property type="entry name" value="DNA_primase_large_subunit"/>
    <property type="match status" value="1"/>
</dbReference>
<comment type="cofactor">
    <cofactor evidence="11">
        <name>[4Fe-4S] cluster</name>
        <dbReference type="ChEBI" id="CHEBI:49883"/>
    </cofactor>
    <text evidence="11">Binds 1 [4Fe-4S] cluster.</text>
</comment>